<dbReference type="FunFam" id="3.40.50.300:FF:000712">
    <property type="entry name" value="Midasin"/>
    <property type="match status" value="1"/>
</dbReference>
<keyword evidence="11" id="KW-0175">Coiled coil</keyword>
<feature type="coiled-coil region" evidence="11">
    <location>
        <begin position="2928"/>
        <end position="2955"/>
    </location>
</feature>
<dbReference type="GO" id="GO:0005654">
    <property type="term" value="C:nucleoplasm"/>
    <property type="evidence" value="ECO:0007669"/>
    <property type="project" value="UniProtKB-SubCell"/>
</dbReference>
<dbReference type="GO" id="GO:0005524">
    <property type="term" value="F:ATP binding"/>
    <property type="evidence" value="ECO:0007669"/>
    <property type="project" value="UniProtKB-KW"/>
</dbReference>
<evidence type="ECO:0000256" key="4">
    <source>
        <dbReference type="ARBA" id="ARBA00017143"/>
    </source>
</evidence>
<accession>A0A3N4ISK0</accession>
<dbReference type="PROSITE" id="PS50234">
    <property type="entry name" value="VWFA"/>
    <property type="match status" value="1"/>
</dbReference>
<feature type="compositionally biased region" description="Basic and acidic residues" evidence="12">
    <location>
        <begin position="4590"/>
        <end position="4602"/>
    </location>
</feature>
<evidence type="ECO:0000256" key="10">
    <source>
        <dbReference type="PIRNR" id="PIRNR010340"/>
    </source>
</evidence>
<organism evidence="14 15">
    <name type="scientific">Ascobolus immersus RN42</name>
    <dbReference type="NCBI Taxonomy" id="1160509"/>
    <lineage>
        <taxon>Eukaryota</taxon>
        <taxon>Fungi</taxon>
        <taxon>Dikarya</taxon>
        <taxon>Ascomycota</taxon>
        <taxon>Pezizomycotina</taxon>
        <taxon>Pezizomycetes</taxon>
        <taxon>Pezizales</taxon>
        <taxon>Ascobolaceae</taxon>
        <taxon>Ascobolus</taxon>
    </lineage>
</organism>
<dbReference type="Pfam" id="PF07728">
    <property type="entry name" value="AAA_5"/>
    <property type="match status" value="9"/>
</dbReference>
<sequence>MDIPIYDSIFLSNTQHPSIIPNELHDILSHKIHVSNGTFLDTLSKAALRPNLTESILTHYTTIFPDLAARWTSLEDVGAIGCAYARVLPVLPFLSVHAVNALKVEEPNSGFGACLLEERIPKADVLLALWRLLQTNRDAFLPLINLVHMETLLRHEDLVVRYLALRIKSIYLDASDNLQDVAEKALLENQPVLGDYEGRQIDYAFLSMVESRRIQDIRENIKRVESIITSSECPTPTRILNSNDLSPLSVDFYGVLLPRPDGMPSKGTNVVDTPTTRTNVANLANAIRGGRPLLVTGEAGSGKTFLVEQAAVALNKMDTLVSIHLGEQTDAKLLIGTYTTGNTPGSFEWRPGVLTTAVREGRWVLVEDIDKAPSEVLSLLLPLIEKNELHVPSRGERMKAASGFLLVATMKTQNYRGGNVGVSILGNRLWNLVPFSMPSAEELTTMISSRYPLLTGNGKAYMAVYEHVRNLYNSRTFQASNKSSVGRTVSPRDLFKWCARLSVLLSNAGVKDPMEIIPELVFDQVFQETCDFFAGSLYTQEARRTVVNTVAEHLNVAPKRAEDYFTGHVPAYKDQDYSFTVGRIKLKKYGAPVPKSHQKAGKRPFATTTHALKLLEQIGVAVKLAEPVLLVGETGTGKTTVVQHLADKLRKKLRVVNLSQQTESGDLLGGYKPIEMRTLMVPIKDIFDDLFAETFSAKRNMKFIESINRCFVRQKWQKVIEGWEGAVKLAGDVLSAPEPEPKEKETEEDQRRKRRKVDHLDKASLIRRWTEFANAVLEAKTQATQISKSFIFKFVEGTLVEAARRGDWILLDEINLAAPDTLESIADLLQEGGGGSIMLTEKGEVERIRAHKDFRLFACMNPATDVGKRDLPSGIRSRFTELYVTSPDDNKENLLAVTREYLGRLAENDKDVCSDVADLYLKAKGLTEAGQLVDGANQKAHFSMRTLTRTLSYAVEISGIYGLRRSLYEGFCMSFLTLLDATSEALLFPLIEQHILGRHKNLKSLMSQIPRRPDDGQDYVQFKHYWMRKGAFEEREQAHYIITPFVEKNMLNLVRATSTRRFPVLIQGPTSSGKTSMVEFLAHRTGHKFVRINNHEHTDLQEYLGTYVSDDQGRMKFQEGILVEALRNGYWIVLDELNLAPTDVLEALNRLLDDNRELLIPETQEVVKPHPDFMLFATQNPPGLYGGRKMLSRAFRNRFLELHFDDIPEDELETILKERCQIAPSYCTRIVSVYKELSLIRQSTRLFEQKNSFATLRDLFRWANREAVGYQQLAENGYMLLAERVRKEEEKLTVQKVLEKVMRVKISVEDLYLLDNVPEYQALCARGEQNTVVWTKATRRLFALVSRAIKNNEPILLVGETGSGKTSVCQTLSEALQRQLYIVNAHQNTETGDLIGAQRPVRNRTVHTDELVKDLKEVLQQVGSEIDLDTADLSDLMEAYNAIKKDETIPALQKQRIEDNRVRLKALFEWKDGSLIQAMKEGQLFLLDEISLADDSVLERLNSVLEPARTILLAEKGPDASLIKGADGFQFLATMNPGGDYGKKELSPALRNRFTEIWVPTISDFDDVLQIVESKIVEEAKQLSPAVVQFSQWYAENFNMSAVSSVSIRQILAWVKFINENPQMELPFRFVHGAALVFIDGIGANPSAIMSASSAGSVLEEKLRCVAKLSELTGVDLLPFYQCSTKVELSDETFAVGPFTLPRKSQNKTTVPFNLTAPTTTLNAMRILRAMQLHKPILLEGSPGVGKTSIVSALAELTGNPLVRINLSEQTDLMDLFGSDIPVEGGESGEFAWRDAPFLQAMQNGHWVLLDEMNLASQSVLEGLNACLDHRGEAYIAELDRTFKLHKDCVVFAAQNPHHQGGGRKGLPTSFVNRFTVVFVDSFTADDLFMISQSLYPRITGQDAKNMIEYICRIEYEIATKRSFGAMGSPWEFNLRDIMRWMGLLSINEGMFAERRPGDFLNVVVRQRFRSTHDRSRIDAIFEEVFGVKPPPDNLYYQLTTQTLQVGQALLPRNPVSQPVSPSGLTILQSQLATLETVMTCVDRNWPCILVGAPGCGKSSVVKLLASLTGAELDEMALNNDVDTMDIVGGFEQVDHLRTAHGLLEELHDYLLRYAQNGMVSNGDAVQPNTEILEILSLLTVNISKFDLKDLDAFIQRLQMIEWAEMSSKVSDILAHLRDISSRIKESTMARFEWIDGTLVRAVEQGRWLLLDNANLCSASVLDRLNSLLEPNGVLIVNEHSGPDGKPKLVKPHPNFRLFLTMDPRHGELSRAMRNRGVEIFMDTNAAAETTEDDRRKTIVKYTPSIATEAQISRFDLLPTSPEARANFIYLLQSYFNHLTIDQLNLLQRFGGNINPGYWGTLTTEETQAVLEVADDYFHLCSHPQFRQLLHAQYKALCQTKGLDDSFISVQSINPLLNSALLSSESLDARTETRDTLAMAFENALDIISMGRVEEVVVHRSNTNSLERLTLSERDPRKILKKSGPDLTKYLISIRNALRTWLQQDFVTAEQATQRNIHGIVELWRDCADLAAQDNYDQSLLPSYVKFFEKWIAGTTDADQALVKTIKKVVQAFGGKLKLVTGFYLERLWLSKKPDLPPTLDSWKAYTDLVALTERFDKVAEGFNVNHAGVASTRQALIDTLVLFLGTEQGIEKVPEELSQAIDELEKNKPDGSRSNVYKEEFEMLLKLKELYQAGTGKADHADSDILPVFHGAGRQTKDFLSHSNLKVAFGFEQLLENSWKYGVSDVESNGLHVLLEGRFGLEVLRKSDQVKRTSIGSLPSTKAETEVLGNQFTKSLPILALDPLANLAAFLTQEARKIFKEIAAVAYESNNLASISGAFEALEKAFTEKKPLPADFADHFQSFVTFCQSQELTRVIERFFLPAFTALWECSQSTAEDDRVKLLGKAWSLYSLGAISLFVPNNAFDPAQKQIVERERYLTRKKELEAKIEAFQAYEAMFTGQATSELIEWLRAEIKRLGDEPEKSLVVRPTVSGMNELQTNFNALLDMTVKSEKIETMLVAILARSEGYQAAEKSTQEALSQVISKLRERFPLYRDFLDPIFGYIYSLKLGLSLAAMDVNENRVEQGVTLNPTQLAGNVQVVTEEGRSKQEWLIYQLSALSTQRRIELPNPRPETTSTMREIFDKLFWDWRERMEKERAELAASTSLFKYKGVSDEDDEAEFRRMFPDEVLENDDVMADNPVKKVEEEDDKVNQPHKELAVKIARIQAAALADVKPGTDPLRDLLAEASELLAKSATKLSTINPAESFAADTLMLKHTDEYLQGQTKMDNYDFYQDENLEEAWRLVKILDSVKARFQVLHEAWPEHVTIQDVIDYSKEIAAMPNSTPIAKFLTRLERLHQTVHEWQTLASTEFTAIEQFNSLTDLIVSWRRLELQAWPKLLVLEETRCEFETQSFWFLLYESIVGNSWTVLTQNGEEELSTHVGQLTIALCAFMTSSSVGQYKHRLDMLLVFQKYIEEFYADSKGMLRIASVLRNVINYFSEYVEACKESLAATKKKIEKEVSEVVLLASWKDTNIVALRESAKRSHHKLFKVIRKYRTSLGDSVQMILMGNMKEIQPTQLGALPVEAAFEVETLAIAQKICADSISTWSSKPKRLIELQNTTKFMGRILKAADDALDVPFILESFVDDTKDTIKTLQKETPGTLTEENKEAVKHLKSRKRKAYTDGLKTLRHMGLRSNLSAATMEQQKTTEKILASLEPIQSKYIETNTATKLFNRVLEYIQKVRRTPSDHSADLTGQEVARSVGYIEHLLSMEIDQRKTISSALLQYDALEDTLGRIKKVSGLFLKKEDKSAVLYGHPVAVAYSLESMKRRVKWLPRIIQFAVTVLKAHVSLRGNSYNSTGGLLLEYLQKSQILRERLMSASEVTETVWTEELKEVMDEATYFLETLKAALDTSIRKEIPELVYIADLILPWTTLDLEIASLDADSTQTPEILDSTLQKLCDSIFVALQRLGTAFSALPTNQDDQGWLLAYHNATSQSLKSLAIHQVTKLMEDALDKVSLLGPFTSQSSRLIEALLAAHEPILSTYRNICLQTIERALNLHQNSCKLSHQLSTTACALAANGFCTPPEKSDEKGPGEPQGAEAGTGLADGEGMEDISKDIGAEEDMEELAQEKKKDEDKDDKNDIEENEDAVDIEGDMDGDMEDVEEKEEEDKDGDKNGEEGEDEMDEETGEVDDLDPGAVDEKMWDGEEEEDAREKEGGPNDKQEQGTDDVTAKTDDKQSKEPQKGDNEETQDQEFPESDQEEEDDDEETKGNEGKEVQDQEGEQMDPHVPDVETLDLPDDMELDGQDKEIDEDDDDDLGDLGLDDPADLDKDEDSKDTNEEDKKDDGKPEDFPEVEMKDKEDAEKPEGEAEEGEDDQAEKNGQGEAEENPDEENGESEPQPEESEPLIEQTEEDEKIYAEKEMPDVDEQDSGAGGEQSGQTNQAQQPSSTNQQQEQQNEEEDSKEGGAENSGENADEKMGASESTDLATQAQDENPDQGQQEKPQDPFKKLGDALEKFRKQHQEIKDAKEEEEARENKPEDEMDLDNAEFEHLPNEDAEADTQAMGDADEDQAQNQQFDDTNIIEQQDREVNAPHFPDDKEDVDMDDAAAQPEERLGDSDKQQTEGQQPGAMVGKPRDEHLSGEGDTEFSKMDVDGIEDIAPAEELPMHHNPAQEQDLVRPREEARQLWQKYEASTRELAVGLCEQLRLILEPTQATKMRGDYRTGKRLNMKRIIPYIASSFKKDKIWMRRSKPSKRQYQVLISVDDSRSMSESGAVDLTFQTVALIAKALSQLEVGQIGISSFGDTTELVHPFEKPFTAESGVEVFGRFGFKQDKTDVKALVERSLSYFESQSLSSSSSNSAEISQLQLIISDGVCEDHETLLRLVRRAREQKIMVVFVILDSGRQGQDESIPDQSILDMQTVDFKDGEMIIKRYLDSFPFEYYLVVKDVKELPGVLALALRQWLSEIVNSGG</sequence>
<dbReference type="Pfam" id="PF17867">
    <property type="entry name" value="AAA_lid_7"/>
    <property type="match status" value="3"/>
</dbReference>
<feature type="compositionally biased region" description="Basic and acidic residues" evidence="12">
    <location>
        <begin position="4337"/>
        <end position="4372"/>
    </location>
</feature>
<feature type="compositionally biased region" description="Acidic residues" evidence="12">
    <location>
        <begin position="4252"/>
        <end position="4272"/>
    </location>
</feature>
<keyword evidence="7 10" id="KW-0067">ATP-binding</keyword>
<evidence type="ECO:0000256" key="2">
    <source>
        <dbReference type="ARBA" id="ARBA00004642"/>
    </source>
</evidence>
<dbReference type="GO" id="GO:0016887">
    <property type="term" value="F:ATP hydrolysis activity"/>
    <property type="evidence" value="ECO:0007669"/>
    <property type="project" value="InterPro"/>
</dbReference>
<comment type="function">
    <text evidence="10">Nuclear chaperone required for maturation and nuclear export of pre-60S ribosome subunits.</text>
</comment>
<protein>
    <recommendedName>
        <fullName evidence="4 10">Midasin</fullName>
    </recommendedName>
</protein>
<evidence type="ECO:0000313" key="14">
    <source>
        <dbReference type="EMBL" id="RPA87718.1"/>
    </source>
</evidence>
<dbReference type="FunFam" id="3.40.50.300:FF:001368">
    <property type="entry name" value="Midasin"/>
    <property type="match status" value="1"/>
</dbReference>
<feature type="compositionally biased region" description="Basic and acidic residues" evidence="12">
    <location>
        <begin position="4132"/>
        <end position="4144"/>
    </location>
</feature>
<dbReference type="OrthoDB" id="5186at2759"/>
<keyword evidence="15" id="KW-1185">Reference proteome</keyword>
<gene>
    <name evidence="14" type="ORF">BJ508DRAFT_410445</name>
</gene>
<feature type="compositionally biased region" description="Basic and acidic residues" evidence="12">
    <location>
        <begin position="739"/>
        <end position="751"/>
    </location>
</feature>
<feature type="domain" description="VWFA" evidence="13">
    <location>
        <begin position="4764"/>
        <end position="4973"/>
    </location>
</feature>
<feature type="compositionally biased region" description="Basic and acidic residues" evidence="12">
    <location>
        <begin position="4507"/>
        <end position="4533"/>
    </location>
</feature>
<dbReference type="InterPro" id="IPR036465">
    <property type="entry name" value="vWFA_dom_sf"/>
</dbReference>
<dbReference type="FunFam" id="3.40.50.300:FF:000582">
    <property type="entry name" value="Midasin"/>
    <property type="match status" value="1"/>
</dbReference>
<comment type="similarity">
    <text evidence="3 10">Belongs to the midasin family.</text>
</comment>
<dbReference type="PIRSF" id="PIRSF010340">
    <property type="entry name" value="Midasin"/>
    <property type="match status" value="1"/>
</dbReference>
<dbReference type="PROSITE" id="PS00675">
    <property type="entry name" value="SIGMA54_INTERACT_1"/>
    <property type="match status" value="2"/>
</dbReference>
<proteinExistence type="inferred from homology"/>
<name>A0A3N4ISK0_ASCIM</name>
<dbReference type="InterPro" id="IPR041190">
    <property type="entry name" value="Midasin_AAA_lid_5"/>
</dbReference>
<evidence type="ECO:0000256" key="6">
    <source>
        <dbReference type="ARBA" id="ARBA00022741"/>
    </source>
</evidence>
<keyword evidence="6 10" id="KW-0547">Nucleotide-binding</keyword>
<feature type="region of interest" description="Disordered" evidence="12">
    <location>
        <begin position="4128"/>
        <end position="4654"/>
    </location>
</feature>
<dbReference type="InterPro" id="IPR011704">
    <property type="entry name" value="ATPase_dyneun-rel_AAA"/>
</dbReference>
<dbReference type="PANTHER" id="PTHR48103:SF2">
    <property type="entry name" value="MIDASIN"/>
    <property type="match status" value="1"/>
</dbReference>
<feature type="region of interest" description="Disordered" evidence="12">
    <location>
        <begin position="734"/>
        <end position="756"/>
    </location>
</feature>
<dbReference type="GO" id="GO:0005730">
    <property type="term" value="C:nucleolus"/>
    <property type="evidence" value="ECO:0007669"/>
    <property type="project" value="UniProtKB-SubCell"/>
</dbReference>
<evidence type="ECO:0000256" key="12">
    <source>
        <dbReference type="SAM" id="MobiDB-lite"/>
    </source>
</evidence>
<evidence type="ECO:0000256" key="1">
    <source>
        <dbReference type="ARBA" id="ARBA00004604"/>
    </source>
</evidence>
<evidence type="ECO:0000256" key="5">
    <source>
        <dbReference type="ARBA" id="ARBA00022553"/>
    </source>
</evidence>
<feature type="compositionally biased region" description="Acidic residues" evidence="12">
    <location>
        <begin position="4389"/>
        <end position="4419"/>
    </location>
</feature>
<dbReference type="Gene3D" id="3.40.50.300">
    <property type="entry name" value="P-loop containing nucleotide triphosphate hydrolases"/>
    <property type="match status" value="6"/>
</dbReference>
<feature type="compositionally biased region" description="Polar residues" evidence="12">
    <location>
        <begin position="4577"/>
        <end position="4589"/>
    </location>
</feature>
<evidence type="ECO:0000256" key="7">
    <source>
        <dbReference type="ARBA" id="ARBA00022840"/>
    </source>
</evidence>
<evidence type="ECO:0000256" key="8">
    <source>
        <dbReference type="ARBA" id="ARBA00023186"/>
    </source>
</evidence>
<dbReference type="GO" id="GO:0000027">
    <property type="term" value="P:ribosomal large subunit assembly"/>
    <property type="evidence" value="ECO:0007669"/>
    <property type="project" value="InterPro"/>
</dbReference>
<feature type="compositionally biased region" description="Basic and acidic residues" evidence="12">
    <location>
        <begin position="4216"/>
        <end position="4251"/>
    </location>
</feature>
<dbReference type="Pfam" id="PF17865">
    <property type="entry name" value="AAA_lid_5"/>
    <property type="match status" value="1"/>
</dbReference>
<feature type="compositionally biased region" description="Low complexity" evidence="12">
    <location>
        <begin position="4444"/>
        <end position="4460"/>
    </location>
</feature>
<feature type="compositionally biased region" description="Polar residues" evidence="12">
    <location>
        <begin position="4486"/>
        <end position="4506"/>
    </location>
</feature>
<dbReference type="CDD" id="cd00009">
    <property type="entry name" value="AAA"/>
    <property type="match status" value="2"/>
</dbReference>
<dbReference type="InterPro" id="IPR002035">
    <property type="entry name" value="VWF_A"/>
</dbReference>
<feature type="region of interest" description="Disordered" evidence="12">
    <location>
        <begin position="4089"/>
        <end position="4115"/>
    </location>
</feature>
<feature type="compositionally biased region" description="Basic and acidic residues" evidence="12">
    <location>
        <begin position="4639"/>
        <end position="4654"/>
    </location>
</feature>
<evidence type="ECO:0000256" key="9">
    <source>
        <dbReference type="ARBA" id="ARBA00023242"/>
    </source>
</evidence>
<dbReference type="InterPro" id="IPR048617">
    <property type="entry name" value="MDN1_AAA_lid_4"/>
</dbReference>
<feature type="compositionally biased region" description="Basic and acidic residues" evidence="12">
    <location>
        <begin position="4273"/>
        <end position="4282"/>
    </location>
</feature>
<dbReference type="SUPFAM" id="SSF52540">
    <property type="entry name" value="P-loop containing nucleoside triphosphate hydrolases"/>
    <property type="match status" value="6"/>
</dbReference>
<dbReference type="InterPro" id="IPR027417">
    <property type="entry name" value="P-loop_NTPase"/>
</dbReference>
<dbReference type="SMART" id="SM00382">
    <property type="entry name" value="AAA"/>
    <property type="match status" value="6"/>
</dbReference>
<evidence type="ECO:0000256" key="3">
    <source>
        <dbReference type="ARBA" id="ARBA00007188"/>
    </source>
</evidence>
<feature type="compositionally biased region" description="Acidic residues" evidence="12">
    <location>
        <begin position="4297"/>
        <end position="4336"/>
    </location>
</feature>
<evidence type="ECO:0000256" key="11">
    <source>
        <dbReference type="SAM" id="Coils"/>
    </source>
</evidence>
<dbReference type="GO" id="GO:0030687">
    <property type="term" value="C:preribosome, large subunit precursor"/>
    <property type="evidence" value="ECO:0007669"/>
    <property type="project" value="TreeGrafter"/>
</dbReference>
<dbReference type="InterPro" id="IPR025662">
    <property type="entry name" value="Sigma_54_int_dom_ATP-bd_1"/>
</dbReference>
<keyword evidence="8 10" id="KW-0143">Chaperone</keyword>
<evidence type="ECO:0000313" key="15">
    <source>
        <dbReference type="Proteomes" id="UP000275078"/>
    </source>
</evidence>
<dbReference type="FunFam" id="3.40.50.300:FF:000142">
    <property type="entry name" value="Midasin"/>
    <property type="match status" value="1"/>
</dbReference>
<dbReference type="FunFam" id="3.40.50.300:FF:001053">
    <property type="entry name" value="Midasin"/>
    <property type="match status" value="1"/>
</dbReference>
<reference evidence="14 15" key="1">
    <citation type="journal article" date="2018" name="Nat. Ecol. Evol.">
        <title>Pezizomycetes genomes reveal the molecular basis of ectomycorrhizal truffle lifestyle.</title>
        <authorList>
            <person name="Murat C."/>
            <person name="Payen T."/>
            <person name="Noel B."/>
            <person name="Kuo A."/>
            <person name="Morin E."/>
            <person name="Chen J."/>
            <person name="Kohler A."/>
            <person name="Krizsan K."/>
            <person name="Balestrini R."/>
            <person name="Da Silva C."/>
            <person name="Montanini B."/>
            <person name="Hainaut M."/>
            <person name="Levati E."/>
            <person name="Barry K.W."/>
            <person name="Belfiori B."/>
            <person name="Cichocki N."/>
            <person name="Clum A."/>
            <person name="Dockter R.B."/>
            <person name="Fauchery L."/>
            <person name="Guy J."/>
            <person name="Iotti M."/>
            <person name="Le Tacon F."/>
            <person name="Lindquist E.A."/>
            <person name="Lipzen A."/>
            <person name="Malagnac F."/>
            <person name="Mello A."/>
            <person name="Molinier V."/>
            <person name="Miyauchi S."/>
            <person name="Poulain J."/>
            <person name="Riccioni C."/>
            <person name="Rubini A."/>
            <person name="Sitrit Y."/>
            <person name="Splivallo R."/>
            <person name="Traeger S."/>
            <person name="Wang M."/>
            <person name="Zifcakova L."/>
            <person name="Wipf D."/>
            <person name="Zambonelli A."/>
            <person name="Paolocci F."/>
            <person name="Nowrousian M."/>
            <person name="Ottonello S."/>
            <person name="Baldrian P."/>
            <person name="Spatafora J.W."/>
            <person name="Henrissat B."/>
            <person name="Nagy L.G."/>
            <person name="Aury J.M."/>
            <person name="Wincker P."/>
            <person name="Grigoriev I.V."/>
            <person name="Bonfante P."/>
            <person name="Martin F.M."/>
        </authorList>
    </citation>
    <scope>NUCLEOTIDE SEQUENCE [LARGE SCALE GENOMIC DNA]</scope>
    <source>
        <strain evidence="14 15">RN42</strain>
    </source>
</reference>
<keyword evidence="9 10" id="KW-0539">Nucleus</keyword>
<dbReference type="SUPFAM" id="SSF53300">
    <property type="entry name" value="vWA-like"/>
    <property type="match status" value="1"/>
</dbReference>
<dbReference type="PANTHER" id="PTHR48103">
    <property type="entry name" value="MIDASIN-RELATED"/>
    <property type="match status" value="1"/>
</dbReference>
<keyword evidence="5" id="KW-0597">Phosphoprotein</keyword>
<dbReference type="Gene3D" id="3.40.50.410">
    <property type="entry name" value="von Willebrand factor, type A domain"/>
    <property type="match status" value="1"/>
</dbReference>
<dbReference type="InterPro" id="IPR040848">
    <property type="entry name" value="AAA_lid_7"/>
</dbReference>
<feature type="compositionally biased region" description="Acidic residues" evidence="12">
    <location>
        <begin position="4145"/>
        <end position="4175"/>
    </location>
</feature>
<comment type="subcellular location">
    <subcellularLocation>
        <location evidence="1">Nucleus</location>
        <location evidence="1">Nucleolus</location>
    </subcellularLocation>
    <subcellularLocation>
        <location evidence="2">Nucleus</location>
        <location evidence="2">Nucleoplasm</location>
    </subcellularLocation>
</comment>
<feature type="compositionally biased region" description="Basic and acidic residues" evidence="12">
    <location>
        <begin position="4616"/>
        <end position="4627"/>
    </location>
</feature>
<dbReference type="GO" id="GO:0000055">
    <property type="term" value="P:ribosomal large subunit export from nucleus"/>
    <property type="evidence" value="ECO:0007669"/>
    <property type="project" value="TreeGrafter"/>
</dbReference>
<dbReference type="InterPro" id="IPR003593">
    <property type="entry name" value="AAA+_ATPase"/>
</dbReference>
<feature type="compositionally biased region" description="Acidic residues" evidence="12">
    <location>
        <begin position="4183"/>
        <end position="4199"/>
    </location>
</feature>
<dbReference type="STRING" id="1160509.A0A3N4ISK0"/>
<dbReference type="Pfam" id="PF21108">
    <property type="entry name" value="MDN1_4th"/>
    <property type="match status" value="1"/>
</dbReference>
<dbReference type="Proteomes" id="UP000275078">
    <property type="component" value="Unassembled WGS sequence"/>
</dbReference>
<evidence type="ECO:0000259" key="13">
    <source>
        <dbReference type="PROSITE" id="PS50234"/>
    </source>
</evidence>
<dbReference type="InterPro" id="IPR012099">
    <property type="entry name" value="Midasin"/>
</dbReference>
<dbReference type="EMBL" id="ML119646">
    <property type="protein sequence ID" value="RPA87718.1"/>
    <property type="molecule type" value="Genomic_DNA"/>
</dbReference>